<accession>A0A4Y2WZG7</accession>
<keyword evidence="2" id="KW-1185">Reference proteome</keyword>
<proteinExistence type="predicted"/>
<comment type="caution">
    <text evidence="1">The sequence shown here is derived from an EMBL/GenBank/DDBJ whole genome shotgun (WGS) entry which is preliminary data.</text>
</comment>
<dbReference type="AlphaFoldDB" id="A0A4Y2WZG7"/>
<organism evidence="1 2">
    <name type="scientific">Araneus ventricosus</name>
    <name type="common">Orbweaver spider</name>
    <name type="synonym">Epeira ventricosa</name>
    <dbReference type="NCBI Taxonomy" id="182803"/>
    <lineage>
        <taxon>Eukaryota</taxon>
        <taxon>Metazoa</taxon>
        <taxon>Ecdysozoa</taxon>
        <taxon>Arthropoda</taxon>
        <taxon>Chelicerata</taxon>
        <taxon>Arachnida</taxon>
        <taxon>Araneae</taxon>
        <taxon>Araneomorphae</taxon>
        <taxon>Entelegynae</taxon>
        <taxon>Araneoidea</taxon>
        <taxon>Araneidae</taxon>
        <taxon>Araneus</taxon>
    </lineage>
</organism>
<name>A0A4Y2WZG7_ARAVE</name>
<sequence length="164" mass="19462">MNIVELINLDYFVYARFINVKRYSYPVTVCVASVKEPDNVVIANIDLEDIWMDEVNDILFRWLCVRKQQQVCGYEFLETVRLPCLRAYLQSYETTDAHTGFSSQFGTYGDKQKEFFEKFFNNVTDIQPCLPRPRRYLDCVKHVSLYWTREIESFQNKLSSVFTS</sequence>
<evidence type="ECO:0000313" key="1">
    <source>
        <dbReference type="EMBL" id="GBO41940.1"/>
    </source>
</evidence>
<dbReference type="Proteomes" id="UP000499080">
    <property type="component" value="Unassembled WGS sequence"/>
</dbReference>
<reference evidence="1 2" key="1">
    <citation type="journal article" date="2019" name="Sci. Rep.">
        <title>Orb-weaving spider Araneus ventricosus genome elucidates the spidroin gene catalogue.</title>
        <authorList>
            <person name="Kono N."/>
            <person name="Nakamura H."/>
            <person name="Ohtoshi R."/>
            <person name="Moran D.A.P."/>
            <person name="Shinohara A."/>
            <person name="Yoshida Y."/>
            <person name="Fujiwara M."/>
            <person name="Mori M."/>
            <person name="Tomita M."/>
            <person name="Arakawa K."/>
        </authorList>
    </citation>
    <scope>NUCLEOTIDE SEQUENCE [LARGE SCALE GENOMIC DNA]</scope>
</reference>
<dbReference type="EMBL" id="BGPR01067847">
    <property type="protein sequence ID" value="GBO41940.1"/>
    <property type="molecule type" value="Genomic_DNA"/>
</dbReference>
<evidence type="ECO:0000313" key="2">
    <source>
        <dbReference type="Proteomes" id="UP000499080"/>
    </source>
</evidence>
<gene>
    <name evidence="1" type="ORF">AVEN_155322_1</name>
</gene>
<protein>
    <submittedName>
        <fullName evidence="1">Uncharacterized protein</fullName>
    </submittedName>
</protein>